<organism evidence="1 2">
    <name type="scientific">Amazonocrinis nigriterrae CENA67</name>
    <dbReference type="NCBI Taxonomy" id="2794033"/>
    <lineage>
        <taxon>Bacteria</taxon>
        <taxon>Bacillati</taxon>
        <taxon>Cyanobacteriota</taxon>
        <taxon>Cyanophyceae</taxon>
        <taxon>Nostocales</taxon>
        <taxon>Nostocaceae</taxon>
        <taxon>Amazonocrinis</taxon>
        <taxon>Amazonocrinis nigriterrae</taxon>
    </lineage>
</organism>
<sequence length="305" mass="34121">MLSSVFEDIKAISESEDPEWIAAKLQQMKDPDVQSIVVGHSNLEGFDKGILEFLNLIQDQPWMYATHKFGYIAPYNSGSIQPQPIKHPSAIQPDNSLKNNRINIRLDRLHIEKYPGGGTHNVLITFAVRNQLANTQESVSFSQTYRVQERQSAGIAGYPVFIGLNVGSQGLAFECSTVNVKNEQDKTILAALESSPFQSGLKLLTTTQPAIAPFTEITLGVVKLLAQRHENVAVQKFYLGLDFEDSAMGCRLAEGNYIAVQVADETVIDWNKWIYKPEVGAIVHKADNSQLPYNYVIFRISRYEE</sequence>
<accession>A0A8J7I2E6</accession>
<reference evidence="1 2" key="1">
    <citation type="journal article" date="2021" name="Int. J. Syst. Evol. Microbiol.">
        <title>Amazonocrinis nigriterrae gen. nov., sp. nov., Atlanticothrix silvestris gen. nov., sp. nov. and Dendronalium phyllosphericum gen. nov., sp. nov., nostocacean cyanobacteria from Brazilian environments.</title>
        <authorList>
            <person name="Alvarenga D.O."/>
            <person name="Andreote A.P.D."/>
            <person name="Branco L.H.Z."/>
            <person name="Delbaje E."/>
            <person name="Cruz R.B."/>
            <person name="Varani A.M."/>
            <person name="Fiore M.F."/>
        </authorList>
    </citation>
    <scope>NUCLEOTIDE SEQUENCE [LARGE SCALE GENOMIC DNA]</scope>
    <source>
        <strain evidence="1 2">CENA67</strain>
    </source>
</reference>
<gene>
    <name evidence="1" type="ORF">I8748_33125</name>
</gene>
<dbReference type="EMBL" id="JAECZC010000108">
    <property type="protein sequence ID" value="MBH8566934.1"/>
    <property type="molecule type" value="Genomic_DNA"/>
</dbReference>
<evidence type="ECO:0000313" key="2">
    <source>
        <dbReference type="Proteomes" id="UP000632766"/>
    </source>
</evidence>
<dbReference type="RefSeq" id="WP_198128666.1">
    <property type="nucleotide sequence ID" value="NZ_JAECZC010000108.1"/>
</dbReference>
<dbReference type="Proteomes" id="UP000632766">
    <property type="component" value="Unassembled WGS sequence"/>
</dbReference>
<dbReference type="AlphaFoldDB" id="A0A8J7I2E6"/>
<proteinExistence type="predicted"/>
<comment type="caution">
    <text evidence="1">The sequence shown here is derived from an EMBL/GenBank/DDBJ whole genome shotgun (WGS) entry which is preliminary data.</text>
</comment>
<name>A0A8J7I2E6_9NOST</name>
<keyword evidence="2" id="KW-1185">Reference proteome</keyword>
<protein>
    <submittedName>
        <fullName evidence="1">Uncharacterized protein</fullName>
    </submittedName>
</protein>
<evidence type="ECO:0000313" key="1">
    <source>
        <dbReference type="EMBL" id="MBH8566934.1"/>
    </source>
</evidence>